<accession>A0A0C1JLG8</accession>
<protein>
    <submittedName>
        <fullName evidence="1">Uncharacterized protein</fullName>
    </submittedName>
</protein>
<sequence>MVNMENQLEIQKIENFEVGEYFDLVKTAKEYAAFARLFNTDKSYRSD</sequence>
<evidence type="ECO:0000313" key="2">
    <source>
        <dbReference type="Proteomes" id="UP000031465"/>
    </source>
</evidence>
<proteinExistence type="predicted"/>
<organism evidence="1 2">
    <name type="scientific">Candidatus Protochlamydia amoebophila</name>
    <dbReference type="NCBI Taxonomy" id="362787"/>
    <lineage>
        <taxon>Bacteria</taxon>
        <taxon>Pseudomonadati</taxon>
        <taxon>Chlamydiota</taxon>
        <taxon>Chlamydiia</taxon>
        <taxon>Parachlamydiales</taxon>
        <taxon>Parachlamydiaceae</taxon>
        <taxon>Candidatus Protochlamydia</taxon>
    </lineage>
</organism>
<comment type="caution">
    <text evidence="1">The sequence shown here is derived from an EMBL/GenBank/DDBJ whole genome shotgun (WGS) entry which is preliminary data.</text>
</comment>
<evidence type="ECO:0000313" key="1">
    <source>
        <dbReference type="EMBL" id="KIC71426.1"/>
    </source>
</evidence>
<reference evidence="1 2" key="1">
    <citation type="journal article" date="2014" name="Mol. Biol. Evol.">
        <title>Massive expansion of Ubiquitination-related gene families within the Chlamydiae.</title>
        <authorList>
            <person name="Domman D."/>
            <person name="Collingro A."/>
            <person name="Lagkouvardos I."/>
            <person name="Gehre L."/>
            <person name="Weinmaier T."/>
            <person name="Rattei T."/>
            <person name="Subtil A."/>
            <person name="Horn M."/>
        </authorList>
    </citation>
    <scope>NUCLEOTIDE SEQUENCE [LARGE SCALE GENOMIC DNA]</scope>
    <source>
        <strain evidence="1 2">EI2</strain>
    </source>
</reference>
<name>A0A0C1JLG8_9BACT</name>
<dbReference type="EMBL" id="JSAN01000091">
    <property type="protein sequence ID" value="KIC71426.1"/>
    <property type="molecule type" value="Genomic_DNA"/>
</dbReference>
<dbReference type="Proteomes" id="UP000031465">
    <property type="component" value="Unassembled WGS sequence"/>
</dbReference>
<gene>
    <name evidence="1" type="ORF">DB44_DS00050</name>
</gene>
<dbReference type="AlphaFoldDB" id="A0A0C1JLG8"/>
<dbReference type="PATRIC" id="fig|362787.3.peg.1438"/>
<dbReference type="RefSeq" id="WP_155117171.1">
    <property type="nucleotide sequence ID" value="NZ_JSAN01000091.1"/>
</dbReference>